<keyword evidence="6 8" id="KW-1133">Transmembrane helix</keyword>
<accession>A0A0R1J8Y8</accession>
<dbReference type="PATRIC" id="fig|1423811.3.peg.1300"/>
<dbReference type="EMBL" id="AZDG01000027">
    <property type="protein sequence ID" value="KRK63623.1"/>
    <property type="molecule type" value="Genomic_DNA"/>
</dbReference>
<feature type="transmembrane region" description="Helical" evidence="8">
    <location>
        <begin position="20"/>
        <end position="41"/>
    </location>
</feature>
<feature type="transmembrane region" description="Helical" evidence="8">
    <location>
        <begin position="139"/>
        <end position="162"/>
    </location>
</feature>
<dbReference type="OrthoDB" id="3177005at2"/>
<dbReference type="Pfam" id="PF03591">
    <property type="entry name" value="AzlC"/>
    <property type="match status" value="1"/>
</dbReference>
<evidence type="ECO:0000256" key="6">
    <source>
        <dbReference type="ARBA" id="ARBA00022989"/>
    </source>
</evidence>
<reference evidence="9 10" key="1">
    <citation type="journal article" date="2015" name="Genome Announc.">
        <title>Expanding the biotechnology potential of lactobacilli through comparative genomics of 213 strains and associated genera.</title>
        <authorList>
            <person name="Sun Z."/>
            <person name="Harris H.M."/>
            <person name="McCann A."/>
            <person name="Guo C."/>
            <person name="Argimon S."/>
            <person name="Zhang W."/>
            <person name="Yang X."/>
            <person name="Jeffery I.B."/>
            <person name="Cooney J.C."/>
            <person name="Kagawa T.F."/>
            <person name="Liu W."/>
            <person name="Song Y."/>
            <person name="Salvetti E."/>
            <person name="Wrobel A."/>
            <person name="Rasinkangas P."/>
            <person name="Parkhill J."/>
            <person name="Rea M.C."/>
            <person name="O'Sullivan O."/>
            <person name="Ritari J."/>
            <person name="Douillard F.P."/>
            <person name="Paul Ross R."/>
            <person name="Yang R."/>
            <person name="Briner A.E."/>
            <person name="Felis G.E."/>
            <person name="de Vos W.M."/>
            <person name="Barrangou R."/>
            <person name="Klaenhammer T.R."/>
            <person name="Caufield P.W."/>
            <person name="Cui Y."/>
            <person name="Zhang H."/>
            <person name="O'Toole P.W."/>
        </authorList>
    </citation>
    <scope>NUCLEOTIDE SEQUENCE [LARGE SCALE GENOMIC DNA]</scope>
    <source>
        <strain evidence="9 10">DSM 20183</strain>
    </source>
</reference>
<dbReference type="RefSeq" id="WP_057767305.1">
    <property type="nucleotide sequence ID" value="NZ_AZDG01000027.1"/>
</dbReference>
<protein>
    <submittedName>
        <fullName evidence="9">Amino acid transport protein</fullName>
    </submittedName>
</protein>
<evidence type="ECO:0000256" key="3">
    <source>
        <dbReference type="ARBA" id="ARBA00022448"/>
    </source>
</evidence>
<keyword evidence="7 8" id="KW-0472">Membrane</keyword>
<organism evidence="9 10">
    <name type="scientific">Companilactobacillus tucceti DSM 20183</name>
    <dbReference type="NCBI Taxonomy" id="1423811"/>
    <lineage>
        <taxon>Bacteria</taxon>
        <taxon>Bacillati</taxon>
        <taxon>Bacillota</taxon>
        <taxon>Bacilli</taxon>
        <taxon>Lactobacillales</taxon>
        <taxon>Lactobacillaceae</taxon>
        <taxon>Companilactobacillus</taxon>
    </lineage>
</organism>
<feature type="transmembrane region" description="Helical" evidence="8">
    <location>
        <begin position="168"/>
        <end position="188"/>
    </location>
</feature>
<keyword evidence="3" id="KW-0813">Transport</keyword>
<keyword evidence="5 8" id="KW-0812">Transmembrane</keyword>
<name>A0A0R1J8Y8_9LACO</name>
<dbReference type="GO" id="GO:1903785">
    <property type="term" value="P:L-valine transmembrane transport"/>
    <property type="evidence" value="ECO:0007669"/>
    <property type="project" value="TreeGrafter"/>
</dbReference>
<evidence type="ECO:0000256" key="5">
    <source>
        <dbReference type="ARBA" id="ARBA00022692"/>
    </source>
</evidence>
<dbReference type="STRING" id="1423811.FC72_GL001276"/>
<evidence type="ECO:0000256" key="7">
    <source>
        <dbReference type="ARBA" id="ARBA00023136"/>
    </source>
</evidence>
<feature type="transmembrane region" description="Helical" evidence="8">
    <location>
        <begin position="200"/>
        <end position="233"/>
    </location>
</feature>
<evidence type="ECO:0000256" key="4">
    <source>
        <dbReference type="ARBA" id="ARBA00022475"/>
    </source>
</evidence>
<gene>
    <name evidence="9" type="ORF">FC72_GL001276</name>
</gene>
<sequence length="239" mass="25908">MKEIDTDTGYTTFRDGVKSCLPTVLGYLGIGFSFGIVGINSHLNLLEITLMSAIVYGGSSQFVMCGLLLANTSITGIVMTVFLVNLRHLLMSMTASPHFRDESLLKNISVGSLLTDESFAVFSTTVAQKKHFSLRWMEGLNVAAYITWIVATILGGLVGNFIANPEQFGLDFALTAMFAGLFITQFEWELTKSQRKSIAVVISVGLSLYIMLFFVSSSVAVIISALVGCFVGGIMHDSK</sequence>
<dbReference type="InterPro" id="IPR011606">
    <property type="entry name" value="Brnchd-chn_aa_trnsp_permease"/>
</dbReference>
<comment type="caution">
    <text evidence="9">The sequence shown here is derived from an EMBL/GenBank/DDBJ whole genome shotgun (WGS) entry which is preliminary data.</text>
</comment>
<evidence type="ECO:0000256" key="1">
    <source>
        <dbReference type="ARBA" id="ARBA00004651"/>
    </source>
</evidence>
<dbReference type="GO" id="GO:0005886">
    <property type="term" value="C:plasma membrane"/>
    <property type="evidence" value="ECO:0007669"/>
    <property type="project" value="UniProtKB-SubCell"/>
</dbReference>
<dbReference type="Proteomes" id="UP000050929">
    <property type="component" value="Unassembled WGS sequence"/>
</dbReference>
<comment type="similarity">
    <text evidence="2">Belongs to the AzlC family.</text>
</comment>
<evidence type="ECO:0000256" key="8">
    <source>
        <dbReference type="SAM" id="Phobius"/>
    </source>
</evidence>
<evidence type="ECO:0000313" key="10">
    <source>
        <dbReference type="Proteomes" id="UP000050929"/>
    </source>
</evidence>
<feature type="transmembrane region" description="Helical" evidence="8">
    <location>
        <begin position="61"/>
        <end position="84"/>
    </location>
</feature>
<evidence type="ECO:0000313" key="9">
    <source>
        <dbReference type="EMBL" id="KRK63623.1"/>
    </source>
</evidence>
<proteinExistence type="inferred from homology"/>
<dbReference type="PANTHER" id="PTHR34979:SF1">
    <property type="entry name" value="INNER MEMBRANE PROTEIN YGAZ"/>
    <property type="match status" value="1"/>
</dbReference>
<comment type="subcellular location">
    <subcellularLocation>
        <location evidence="1">Cell membrane</location>
        <topology evidence="1">Multi-pass membrane protein</topology>
    </subcellularLocation>
</comment>
<dbReference type="PANTHER" id="PTHR34979">
    <property type="entry name" value="INNER MEMBRANE PROTEIN YGAZ"/>
    <property type="match status" value="1"/>
</dbReference>
<keyword evidence="4" id="KW-1003">Cell membrane</keyword>
<evidence type="ECO:0000256" key="2">
    <source>
        <dbReference type="ARBA" id="ARBA00010735"/>
    </source>
</evidence>
<keyword evidence="10" id="KW-1185">Reference proteome</keyword>
<dbReference type="AlphaFoldDB" id="A0A0R1J8Y8"/>